<comment type="subunit">
    <text evidence="4">Homodimer. Polymerizes to form a dynamic ring structure in a strictly GTP-dependent manner. Interacts directly with several other division proteins.</text>
</comment>
<protein>
    <recommendedName>
        <fullName evidence="4">Cell division protein FtsZ</fullName>
    </recommendedName>
</protein>
<feature type="domain" description="Tubulin/FtsZ 2-layer sandwich" evidence="6">
    <location>
        <begin position="203"/>
        <end position="313"/>
    </location>
</feature>
<dbReference type="HAMAP" id="MF_00909">
    <property type="entry name" value="FtsZ"/>
    <property type="match status" value="1"/>
</dbReference>
<dbReference type="InterPro" id="IPR036525">
    <property type="entry name" value="Tubulin/FtsZ_GTPase_sf"/>
</dbReference>
<proteinExistence type="inferred from homology"/>
<dbReference type="PANTHER" id="PTHR30314:SF3">
    <property type="entry name" value="MITOCHONDRIAL DIVISION PROTEIN FSZA"/>
    <property type="match status" value="1"/>
</dbReference>
<evidence type="ECO:0000313" key="7">
    <source>
        <dbReference type="EMBL" id="GLI57604.1"/>
    </source>
</evidence>
<evidence type="ECO:0000256" key="4">
    <source>
        <dbReference type="HAMAP-Rule" id="MF_00909"/>
    </source>
</evidence>
<name>A0A9W6LP43_9FUSO</name>
<feature type="binding site" evidence="4">
    <location>
        <position position="139"/>
    </location>
    <ligand>
        <name>GTP</name>
        <dbReference type="ChEBI" id="CHEBI:37565"/>
    </ligand>
</feature>
<evidence type="ECO:0000256" key="1">
    <source>
        <dbReference type="ARBA" id="ARBA00009690"/>
    </source>
</evidence>
<dbReference type="GO" id="GO:0051258">
    <property type="term" value="P:protein polymerization"/>
    <property type="evidence" value="ECO:0007669"/>
    <property type="project" value="UniProtKB-UniRule"/>
</dbReference>
<dbReference type="SUPFAM" id="SSF52490">
    <property type="entry name" value="Tubulin nucleotide-binding domain-like"/>
    <property type="match status" value="1"/>
</dbReference>
<gene>
    <name evidence="4 7" type="primary">ftsZ</name>
    <name evidence="7" type="ORF">PM10SUCC1_31180</name>
</gene>
<feature type="binding site" evidence="4">
    <location>
        <position position="183"/>
    </location>
    <ligand>
        <name>GTP</name>
        <dbReference type="ChEBI" id="CHEBI:37565"/>
    </ligand>
</feature>
<comment type="function">
    <text evidence="4">Essential cell division protein that forms a contractile ring structure (Z ring) at the future cell division site. The regulation of the ring assembly controls the timing and the location of cell division. One of the functions of the FtsZ ring is to recruit other cell division proteins to the septum to produce a new cell wall between the dividing cells. Binds GTP and shows GTPase activity.</text>
</comment>
<dbReference type="RefSeq" id="WP_281837277.1">
    <property type="nucleotide sequence ID" value="NZ_BSDY01000021.1"/>
</dbReference>
<feature type="binding site" evidence="4">
    <location>
        <begin position="17"/>
        <end position="21"/>
    </location>
    <ligand>
        <name>GTP</name>
        <dbReference type="ChEBI" id="CHEBI:37565"/>
    </ligand>
</feature>
<keyword evidence="2 4" id="KW-0547">Nucleotide-binding</keyword>
<feature type="binding site" evidence="4">
    <location>
        <position position="135"/>
    </location>
    <ligand>
        <name>GTP</name>
        <dbReference type="ChEBI" id="CHEBI:37565"/>
    </ligand>
</feature>
<evidence type="ECO:0000259" key="5">
    <source>
        <dbReference type="SMART" id="SM00864"/>
    </source>
</evidence>
<dbReference type="InterPro" id="IPR024757">
    <property type="entry name" value="FtsZ_C"/>
</dbReference>
<keyword evidence="4" id="KW-0963">Cytoplasm</keyword>
<comment type="similarity">
    <text evidence="1 4">Belongs to the FtsZ family.</text>
</comment>
<dbReference type="GO" id="GO:0000917">
    <property type="term" value="P:division septum assembly"/>
    <property type="evidence" value="ECO:0007669"/>
    <property type="project" value="UniProtKB-KW"/>
</dbReference>
<sequence length="313" mass="33195">MNTKDFDFSLKIVGLGGAGVNVINDMIQSGISHVEYIVADTDVGKLGTSLADTRIQLGEKITGGLGTGGDYHKGYASAKEQDDTFKELLSKTDMLFIVCGLGGGTGSGAVLRVAEIAKKLGILTVAVVTKPFSFEGNTKCKNSKEATEHLAALVDSYIVISNDNLLLLPDANITLQNAFKEADSILKNSVRNVKNIIFENGLINLDFADIKSILNQAGEALIGFGRGRGEIKGIIDTALSSPLIEGELKGAKQLLINITSGKNLPLDKLAEVQMAINSLLLIEPENLLLGVTINESLEDNIEVAIIGTKLKAL</sequence>
<evidence type="ECO:0000256" key="2">
    <source>
        <dbReference type="ARBA" id="ARBA00022741"/>
    </source>
</evidence>
<dbReference type="Proteomes" id="UP001144471">
    <property type="component" value="Unassembled WGS sequence"/>
</dbReference>
<feature type="binding site" evidence="4">
    <location>
        <begin position="104"/>
        <end position="106"/>
    </location>
    <ligand>
        <name>GTP</name>
        <dbReference type="ChEBI" id="CHEBI:37565"/>
    </ligand>
</feature>
<keyword evidence="3 4" id="KW-0342">GTP-binding</keyword>
<dbReference type="SUPFAM" id="SSF55307">
    <property type="entry name" value="Tubulin C-terminal domain-like"/>
    <property type="match status" value="1"/>
</dbReference>
<dbReference type="InterPro" id="IPR018316">
    <property type="entry name" value="Tubulin/FtsZ_2-layer-sand-dom"/>
</dbReference>
<dbReference type="InterPro" id="IPR008280">
    <property type="entry name" value="Tub_FtsZ_C"/>
</dbReference>
<comment type="subcellular location">
    <subcellularLocation>
        <location evidence="4">Cytoplasm</location>
    </subcellularLocation>
    <text evidence="4">Assembles at midcell at the inner surface of the cytoplasmic membrane.</text>
</comment>
<dbReference type="CDD" id="cd02201">
    <property type="entry name" value="FtsZ_type1"/>
    <property type="match status" value="1"/>
</dbReference>
<dbReference type="GO" id="GO:0032153">
    <property type="term" value="C:cell division site"/>
    <property type="evidence" value="ECO:0007669"/>
    <property type="project" value="UniProtKB-UniRule"/>
</dbReference>
<comment type="caution">
    <text evidence="7">The sequence shown here is derived from an EMBL/GenBank/DDBJ whole genome shotgun (WGS) entry which is preliminary data.</text>
</comment>
<dbReference type="InterPro" id="IPR003008">
    <property type="entry name" value="Tubulin_FtsZ_GTPase"/>
</dbReference>
<dbReference type="SMART" id="SM00865">
    <property type="entry name" value="Tubulin_C"/>
    <property type="match status" value="1"/>
</dbReference>
<dbReference type="Pfam" id="PF12327">
    <property type="entry name" value="FtsZ_C"/>
    <property type="match status" value="1"/>
</dbReference>
<keyword evidence="4" id="KW-0131">Cell cycle</keyword>
<dbReference type="InterPro" id="IPR045061">
    <property type="entry name" value="FtsZ/CetZ"/>
</dbReference>
<dbReference type="InterPro" id="IPR000158">
    <property type="entry name" value="Cell_div_FtsZ"/>
</dbReference>
<dbReference type="PRINTS" id="PR00423">
    <property type="entry name" value="CELLDVISFTSZ"/>
</dbReference>
<dbReference type="GO" id="GO:0003924">
    <property type="term" value="F:GTPase activity"/>
    <property type="evidence" value="ECO:0007669"/>
    <property type="project" value="UniProtKB-UniRule"/>
</dbReference>
<dbReference type="GO" id="GO:0005525">
    <property type="term" value="F:GTP binding"/>
    <property type="evidence" value="ECO:0007669"/>
    <property type="project" value="UniProtKB-UniRule"/>
</dbReference>
<keyword evidence="8" id="KW-1185">Reference proteome</keyword>
<accession>A0A9W6LP43</accession>
<dbReference type="GO" id="GO:0043093">
    <property type="term" value="P:FtsZ-dependent cytokinesis"/>
    <property type="evidence" value="ECO:0007669"/>
    <property type="project" value="UniProtKB-UniRule"/>
</dbReference>
<dbReference type="Pfam" id="PF00091">
    <property type="entry name" value="Tubulin"/>
    <property type="match status" value="1"/>
</dbReference>
<dbReference type="AlphaFoldDB" id="A0A9W6LP43"/>
<dbReference type="PANTHER" id="PTHR30314">
    <property type="entry name" value="CELL DIVISION PROTEIN FTSZ-RELATED"/>
    <property type="match status" value="1"/>
</dbReference>
<evidence type="ECO:0000256" key="3">
    <source>
        <dbReference type="ARBA" id="ARBA00023134"/>
    </source>
</evidence>
<evidence type="ECO:0000313" key="8">
    <source>
        <dbReference type="Proteomes" id="UP001144471"/>
    </source>
</evidence>
<keyword evidence="4" id="KW-0717">Septation</keyword>
<organism evidence="7 8">
    <name type="scientific">Propionigenium maris DSM 9537</name>
    <dbReference type="NCBI Taxonomy" id="1123000"/>
    <lineage>
        <taxon>Bacteria</taxon>
        <taxon>Fusobacteriati</taxon>
        <taxon>Fusobacteriota</taxon>
        <taxon>Fusobacteriia</taxon>
        <taxon>Fusobacteriales</taxon>
        <taxon>Fusobacteriaceae</taxon>
        <taxon>Propionigenium</taxon>
    </lineage>
</organism>
<evidence type="ECO:0000259" key="6">
    <source>
        <dbReference type="SMART" id="SM00865"/>
    </source>
</evidence>
<keyword evidence="4 7" id="KW-0132">Cell division</keyword>
<feature type="domain" description="Tubulin/FtsZ GTPase" evidence="5">
    <location>
        <begin position="9"/>
        <end position="201"/>
    </location>
</feature>
<dbReference type="SMART" id="SM00864">
    <property type="entry name" value="Tubulin"/>
    <property type="match status" value="1"/>
</dbReference>
<dbReference type="GO" id="GO:0005737">
    <property type="term" value="C:cytoplasm"/>
    <property type="evidence" value="ECO:0007669"/>
    <property type="project" value="UniProtKB-SubCell"/>
</dbReference>
<reference evidence="7" key="1">
    <citation type="submission" date="2022-12" db="EMBL/GenBank/DDBJ databases">
        <title>Reference genome sequencing for broad-spectrum identification of bacterial and archaeal isolates by mass spectrometry.</title>
        <authorList>
            <person name="Sekiguchi Y."/>
            <person name="Tourlousse D.M."/>
        </authorList>
    </citation>
    <scope>NUCLEOTIDE SEQUENCE</scope>
    <source>
        <strain evidence="7">10succ1</strain>
    </source>
</reference>
<dbReference type="EMBL" id="BSDY01000021">
    <property type="protein sequence ID" value="GLI57604.1"/>
    <property type="molecule type" value="Genomic_DNA"/>
</dbReference>
<dbReference type="Gene3D" id="3.40.50.1440">
    <property type="entry name" value="Tubulin/FtsZ, GTPase domain"/>
    <property type="match status" value="1"/>
</dbReference>